<dbReference type="Pfam" id="PF03958">
    <property type="entry name" value="Secretin_N"/>
    <property type="match status" value="1"/>
</dbReference>
<dbReference type="PRINTS" id="PR00811">
    <property type="entry name" value="BCTERIALGSPD"/>
</dbReference>
<dbReference type="InterPro" id="IPR021731">
    <property type="entry name" value="AMIN_dom"/>
</dbReference>
<dbReference type="Pfam" id="PF11741">
    <property type="entry name" value="AMIN"/>
    <property type="match status" value="2"/>
</dbReference>
<feature type="chain" id="PRO_5046523412" evidence="9">
    <location>
        <begin position="26"/>
        <end position="709"/>
    </location>
</feature>
<dbReference type="PANTHER" id="PTHR30604">
    <property type="entry name" value="PROTEIN TRANSPORT PROTEIN HOFQ"/>
    <property type="match status" value="1"/>
</dbReference>
<evidence type="ECO:0000256" key="2">
    <source>
        <dbReference type="ARBA" id="ARBA00022448"/>
    </source>
</evidence>
<protein>
    <submittedName>
        <fullName evidence="11">Type IV pilus secretin PilQ</fullName>
    </submittedName>
</protein>
<evidence type="ECO:0000313" key="12">
    <source>
        <dbReference type="Proteomes" id="UP000663570"/>
    </source>
</evidence>
<evidence type="ECO:0000256" key="5">
    <source>
        <dbReference type="ARBA" id="ARBA00023136"/>
    </source>
</evidence>
<dbReference type="InterPro" id="IPR005644">
    <property type="entry name" value="NolW-like"/>
</dbReference>
<evidence type="ECO:0000256" key="7">
    <source>
        <dbReference type="RuleBase" id="RU004003"/>
    </source>
</evidence>
<dbReference type="Gene3D" id="2.60.40.3470">
    <property type="match status" value="1"/>
</dbReference>
<evidence type="ECO:0000256" key="9">
    <source>
        <dbReference type="SAM" id="SignalP"/>
    </source>
</evidence>
<dbReference type="InterPro" id="IPR038591">
    <property type="entry name" value="NolW-like_sf"/>
</dbReference>
<dbReference type="Pfam" id="PF00263">
    <property type="entry name" value="Secretin"/>
    <property type="match status" value="1"/>
</dbReference>
<dbReference type="PANTHER" id="PTHR30604:SF1">
    <property type="entry name" value="DNA UTILIZATION PROTEIN HOFQ"/>
    <property type="match status" value="1"/>
</dbReference>
<evidence type="ECO:0000313" key="11">
    <source>
        <dbReference type="EMBL" id="QSI76771.1"/>
    </source>
</evidence>
<dbReference type="Pfam" id="PF07660">
    <property type="entry name" value="STN"/>
    <property type="match status" value="1"/>
</dbReference>
<keyword evidence="12" id="KW-1185">Reference proteome</keyword>
<dbReference type="InterPro" id="IPR013355">
    <property type="entry name" value="Pilus_4_PilQ"/>
</dbReference>
<dbReference type="PROSITE" id="PS51257">
    <property type="entry name" value="PROKAR_LIPOPROTEIN"/>
    <property type="match status" value="1"/>
</dbReference>
<evidence type="ECO:0000256" key="3">
    <source>
        <dbReference type="ARBA" id="ARBA00022729"/>
    </source>
</evidence>
<feature type="signal peptide" evidence="9">
    <location>
        <begin position="1"/>
        <end position="25"/>
    </location>
</feature>
<keyword evidence="5" id="KW-0472">Membrane</keyword>
<organism evidence="11 12">
    <name type="scientific">Niveibacterium microcysteis</name>
    <dbReference type="NCBI Taxonomy" id="2811415"/>
    <lineage>
        <taxon>Bacteria</taxon>
        <taxon>Pseudomonadati</taxon>
        <taxon>Pseudomonadota</taxon>
        <taxon>Betaproteobacteria</taxon>
        <taxon>Rhodocyclales</taxon>
        <taxon>Rhodocyclaceae</taxon>
        <taxon>Niveibacterium</taxon>
    </lineage>
</organism>
<evidence type="ECO:0000256" key="4">
    <source>
        <dbReference type="ARBA" id="ARBA00022927"/>
    </source>
</evidence>
<dbReference type="InterPro" id="IPR001775">
    <property type="entry name" value="GspD/PilQ"/>
</dbReference>
<dbReference type="InterPro" id="IPR051808">
    <property type="entry name" value="Type_IV_pilus_biogenesis"/>
</dbReference>
<dbReference type="SMART" id="SM00965">
    <property type="entry name" value="STN"/>
    <property type="match status" value="1"/>
</dbReference>
<evidence type="ECO:0000259" key="10">
    <source>
        <dbReference type="SMART" id="SM00965"/>
    </source>
</evidence>
<dbReference type="RefSeq" id="WP_206254390.1">
    <property type="nucleotide sequence ID" value="NZ_CP071060.1"/>
</dbReference>
<feature type="domain" description="Secretin/TonB short N-terminal" evidence="10">
    <location>
        <begin position="301"/>
        <end position="349"/>
    </location>
</feature>
<evidence type="ECO:0000256" key="1">
    <source>
        <dbReference type="ARBA" id="ARBA00004370"/>
    </source>
</evidence>
<keyword evidence="4" id="KW-0653">Protein transport</keyword>
<dbReference type="Gene3D" id="3.30.1370.120">
    <property type="match status" value="1"/>
</dbReference>
<evidence type="ECO:0000256" key="8">
    <source>
        <dbReference type="RuleBase" id="RU004004"/>
    </source>
</evidence>
<proteinExistence type="inferred from homology"/>
<keyword evidence="6" id="KW-0998">Cell outer membrane</keyword>
<dbReference type="Gene3D" id="3.30.1370.130">
    <property type="match status" value="1"/>
</dbReference>
<gene>
    <name evidence="11" type="primary">pilQ</name>
    <name evidence="11" type="ORF">JY500_20305</name>
</gene>
<evidence type="ECO:0000256" key="6">
    <source>
        <dbReference type="ARBA" id="ARBA00023237"/>
    </source>
</evidence>
<keyword evidence="3 9" id="KW-0732">Signal</keyword>
<reference evidence="11 12" key="1">
    <citation type="submission" date="2021-02" db="EMBL/GenBank/DDBJ databases">
        <title>Niveibacterium changnyeongensis HC41.</title>
        <authorList>
            <person name="Kang M."/>
        </authorList>
    </citation>
    <scope>NUCLEOTIDE SEQUENCE [LARGE SCALE GENOMIC DNA]</scope>
    <source>
        <strain evidence="11 12">HC41</strain>
    </source>
</reference>
<dbReference type="Proteomes" id="UP000663570">
    <property type="component" value="Chromosome"/>
</dbReference>
<accession>A0ABX7M784</accession>
<keyword evidence="2 8" id="KW-0813">Transport</keyword>
<name>A0ABX7M784_9RHOO</name>
<sequence>MRITVRLAAAAFFTVLACAPILAGAQTSADTSNSIEAIAVAKQGDRILVKITLKKPIPAVPGSFSVASPARIALDFPGTGNATGRNAQILNEGDLRSANIVQAGDRTRIVLNLLRPLAYEARVEDRNVFVSLSALTVQSSSPQTARFSDAQMSAGAHAIRDINFRRGKDGEGRIVVDLSDPGVGIDIRNQGSNLVVEFAKSTLPDQLRKKLDVTDFATPVTTIATSVQGQNVRMVISPKGNWEHNAYQSESQFVIEVKQAPEDSKKLADGRPKFSGDKLSLNFQNIDVRSVLQVIADFTNFNIITSDSVTGSLTLRLKDVPWDQALDIILQAKGLDMRKNGNVIWIAPRDELATREKLEFEAKQAITELEPLRTETFQINYHRATAVAAFLKNRDQTILSKRGSVVVDDRTNKLFVSDIGSRLEDIRRVVGEIDVPVRQVLIEAQIVEAADTFTRNLGVRLGFGGSAGGVVGTTADGRAVGRTTYGGGIAQTGYQGGLIETKPDSLAQALGVNLPAGSIAGSAAGALSFVLWNSNATRFLALEISALEADGKGKVISRPRVMTADQIEALIEQGVEIPYQQATSSGATSVSFKKANLSLKVKPQITPDGKILMSLDVNKDTPNTQISSSSGIAIDTKHVRTEVLVENGGTVVIGGIYTQETTNRTNKIPLLGDIPIAGYLFRDNSRVDNKTELLVFITPKIVSEQTASR</sequence>
<dbReference type="InterPro" id="IPR004846">
    <property type="entry name" value="T2SS/T3SS_dom"/>
</dbReference>
<dbReference type="Gene3D" id="2.60.40.3500">
    <property type="match status" value="1"/>
</dbReference>
<dbReference type="InterPro" id="IPR011662">
    <property type="entry name" value="Secretin/TonB_short_N"/>
</dbReference>
<dbReference type="NCBIfam" id="TIGR02515">
    <property type="entry name" value="IV_pilus_PilQ"/>
    <property type="match status" value="1"/>
</dbReference>
<dbReference type="EMBL" id="CP071060">
    <property type="protein sequence ID" value="QSI76771.1"/>
    <property type="molecule type" value="Genomic_DNA"/>
</dbReference>
<comment type="similarity">
    <text evidence="7">Belongs to the bacterial secretin family.</text>
</comment>
<comment type="subcellular location">
    <subcellularLocation>
        <location evidence="8">Cell outer membrane</location>
    </subcellularLocation>
    <subcellularLocation>
        <location evidence="1">Membrane</location>
    </subcellularLocation>
</comment>